<evidence type="ECO:0000256" key="1">
    <source>
        <dbReference type="SAM" id="Phobius"/>
    </source>
</evidence>
<dbReference type="EMBL" id="CAJNOK010010891">
    <property type="protein sequence ID" value="CAF1127325.1"/>
    <property type="molecule type" value="Genomic_DNA"/>
</dbReference>
<comment type="caution">
    <text evidence="3">The sequence shown here is derived from an EMBL/GenBank/DDBJ whole genome shotgun (WGS) entry which is preliminary data.</text>
</comment>
<dbReference type="EMBL" id="CAJNOQ010013946">
    <property type="protein sequence ID" value="CAF1331939.1"/>
    <property type="molecule type" value="Genomic_DNA"/>
</dbReference>
<dbReference type="AlphaFoldDB" id="A0A815FZH1"/>
<name>A0A815FZH1_9BILA</name>
<evidence type="ECO:0000313" key="3">
    <source>
        <dbReference type="EMBL" id="CAF1331939.1"/>
    </source>
</evidence>
<reference evidence="3" key="1">
    <citation type="submission" date="2021-02" db="EMBL/GenBank/DDBJ databases">
        <authorList>
            <person name="Nowell W R."/>
        </authorList>
    </citation>
    <scope>NUCLEOTIDE SEQUENCE</scope>
</reference>
<keyword evidence="1" id="KW-1133">Transmembrane helix</keyword>
<organism evidence="3 6">
    <name type="scientific">Didymodactylos carnosus</name>
    <dbReference type="NCBI Taxonomy" id="1234261"/>
    <lineage>
        <taxon>Eukaryota</taxon>
        <taxon>Metazoa</taxon>
        <taxon>Spiralia</taxon>
        <taxon>Gnathifera</taxon>
        <taxon>Rotifera</taxon>
        <taxon>Eurotatoria</taxon>
        <taxon>Bdelloidea</taxon>
        <taxon>Philodinida</taxon>
        <taxon>Philodinidae</taxon>
        <taxon>Didymodactylos</taxon>
    </lineage>
</organism>
<dbReference type="EMBL" id="CAJOBA010020054">
    <property type="protein sequence ID" value="CAF3906461.1"/>
    <property type="molecule type" value="Genomic_DNA"/>
</dbReference>
<protein>
    <submittedName>
        <fullName evidence="3">Uncharacterized protein</fullName>
    </submittedName>
</protein>
<dbReference type="Proteomes" id="UP000677228">
    <property type="component" value="Unassembled WGS sequence"/>
</dbReference>
<dbReference type="Proteomes" id="UP000681722">
    <property type="component" value="Unassembled WGS sequence"/>
</dbReference>
<feature type="transmembrane region" description="Helical" evidence="1">
    <location>
        <begin position="30"/>
        <end position="49"/>
    </location>
</feature>
<gene>
    <name evidence="3" type="ORF">GPM918_LOCUS29993</name>
    <name evidence="2" type="ORF">OVA965_LOCUS20477</name>
    <name evidence="5" type="ORF">SRO942_LOCUS30592</name>
    <name evidence="4" type="ORF">TMI583_LOCUS20860</name>
</gene>
<keyword evidence="1" id="KW-0472">Membrane</keyword>
<evidence type="ECO:0000313" key="5">
    <source>
        <dbReference type="EMBL" id="CAF4186060.1"/>
    </source>
</evidence>
<evidence type="ECO:0000313" key="2">
    <source>
        <dbReference type="EMBL" id="CAF1127325.1"/>
    </source>
</evidence>
<evidence type="ECO:0000313" key="4">
    <source>
        <dbReference type="EMBL" id="CAF3906461.1"/>
    </source>
</evidence>
<dbReference type="EMBL" id="CAJOBC010053648">
    <property type="protein sequence ID" value="CAF4186060.1"/>
    <property type="molecule type" value="Genomic_DNA"/>
</dbReference>
<dbReference type="Proteomes" id="UP000682733">
    <property type="component" value="Unassembled WGS sequence"/>
</dbReference>
<dbReference type="Proteomes" id="UP000663829">
    <property type="component" value="Unassembled WGS sequence"/>
</dbReference>
<keyword evidence="1" id="KW-0812">Transmembrane</keyword>
<keyword evidence="6" id="KW-1185">Reference proteome</keyword>
<evidence type="ECO:0000313" key="6">
    <source>
        <dbReference type="Proteomes" id="UP000663829"/>
    </source>
</evidence>
<sequence>MCNLHILRTPCLMAIISKLSSFLLVSPGKLHLMIFSCFFISTLTFTYLYSSGPYLFGKKINFDAESNVENDDYLDDNMTDIYLDRKSITGLGDTSMKNNHSQMNIHHASKKLLKVYQEQLEQYTRALFVPEIRDQHVVLRVRLKQFAKYLQRENHTNPKPSSEIINLTLNCYELSNDIKTTSQQPFFQISLLLNISLHFSVLIKSFTSVPPLSSPFYSITKIPLNQPNQNKIFIHIPRLFSETKSYRFTFQTTDQPNKTNVIWPKWPLSPSCAKRYVDYFIQNPKQSQVPYLSCSVMTRLIPSDSTNEFSAEQKSISHWLNVQYQSSTINFTQPRRLHPFETSANICTPEFHQWIQSK</sequence>
<proteinExistence type="predicted"/>
<accession>A0A815FZH1</accession>